<accession>A0A2S9J0I5</accession>
<dbReference type="RefSeq" id="WP_105718022.1">
    <property type="nucleotide sequence ID" value="NZ_PVBQ01000015.1"/>
</dbReference>
<feature type="transmembrane region" description="Helical" evidence="5">
    <location>
        <begin position="257"/>
        <end position="277"/>
    </location>
</feature>
<feature type="transmembrane region" description="Helical" evidence="5">
    <location>
        <begin position="327"/>
        <end position="351"/>
    </location>
</feature>
<feature type="transmembrane region" description="Helical" evidence="5">
    <location>
        <begin position="180"/>
        <end position="202"/>
    </location>
</feature>
<feature type="transmembrane region" description="Helical" evidence="5">
    <location>
        <begin position="48"/>
        <end position="66"/>
    </location>
</feature>
<dbReference type="GO" id="GO:0015108">
    <property type="term" value="F:chloride transmembrane transporter activity"/>
    <property type="evidence" value="ECO:0007669"/>
    <property type="project" value="InterPro"/>
</dbReference>
<dbReference type="OrthoDB" id="9767361at2"/>
<evidence type="ECO:0000256" key="5">
    <source>
        <dbReference type="SAM" id="Phobius"/>
    </source>
</evidence>
<comment type="caution">
    <text evidence="6">The sequence shown here is derived from an EMBL/GenBank/DDBJ whole genome shotgun (WGS) entry which is preliminary data.</text>
</comment>
<dbReference type="EMBL" id="PVBQ01000015">
    <property type="protein sequence ID" value="PRD46289.1"/>
    <property type="molecule type" value="Genomic_DNA"/>
</dbReference>
<dbReference type="GO" id="GO:0016020">
    <property type="term" value="C:membrane"/>
    <property type="evidence" value="ECO:0007669"/>
    <property type="project" value="UniProtKB-SubCell"/>
</dbReference>
<evidence type="ECO:0000256" key="3">
    <source>
        <dbReference type="ARBA" id="ARBA00022989"/>
    </source>
</evidence>
<evidence type="ECO:0000256" key="2">
    <source>
        <dbReference type="ARBA" id="ARBA00022692"/>
    </source>
</evidence>
<dbReference type="Gene3D" id="1.10.3080.10">
    <property type="entry name" value="Clc chloride channel"/>
    <property type="match status" value="1"/>
</dbReference>
<dbReference type="AlphaFoldDB" id="A0A2S9J0I5"/>
<keyword evidence="4 5" id="KW-0472">Membrane</keyword>
<dbReference type="InterPro" id="IPR050368">
    <property type="entry name" value="ClC-type_chloride_channel"/>
</dbReference>
<keyword evidence="2 5" id="KW-0812">Transmembrane</keyword>
<evidence type="ECO:0000256" key="1">
    <source>
        <dbReference type="ARBA" id="ARBA00004141"/>
    </source>
</evidence>
<keyword evidence="3 5" id="KW-1133">Transmembrane helix</keyword>
<name>A0A2S9J0I5_9SPHI</name>
<feature type="transmembrane region" description="Helical" evidence="5">
    <location>
        <begin position="12"/>
        <end position="36"/>
    </location>
</feature>
<protein>
    <submittedName>
        <fullName evidence="6">Chloride channel protein</fullName>
    </submittedName>
</protein>
<evidence type="ECO:0000256" key="4">
    <source>
        <dbReference type="ARBA" id="ARBA00023136"/>
    </source>
</evidence>
<organism evidence="6 7">
    <name type="scientific">Sphingobacterium haloxyli</name>
    <dbReference type="NCBI Taxonomy" id="2100533"/>
    <lineage>
        <taxon>Bacteria</taxon>
        <taxon>Pseudomonadati</taxon>
        <taxon>Bacteroidota</taxon>
        <taxon>Sphingobacteriia</taxon>
        <taxon>Sphingobacteriales</taxon>
        <taxon>Sphingobacteriaceae</taxon>
        <taxon>Sphingobacterium</taxon>
    </lineage>
</organism>
<dbReference type="Proteomes" id="UP000239711">
    <property type="component" value="Unassembled WGS sequence"/>
</dbReference>
<feature type="transmembrane region" description="Helical" evidence="5">
    <location>
        <begin position="214"/>
        <end position="236"/>
    </location>
</feature>
<reference evidence="6 7" key="1">
    <citation type="submission" date="2018-02" db="EMBL/GenBank/DDBJ databases">
        <title>The draft genome of Sphingobacterium sp. 5JN-11.</title>
        <authorList>
            <person name="Liu L."/>
            <person name="Li L."/>
            <person name="Liang L."/>
            <person name="Zhang X."/>
            <person name="Wang T."/>
        </authorList>
    </citation>
    <scope>NUCLEOTIDE SEQUENCE [LARGE SCALE GENOMIC DNA]</scope>
    <source>
        <strain evidence="6 7">5JN-11</strain>
    </source>
</reference>
<feature type="transmembrane region" description="Helical" evidence="5">
    <location>
        <begin position="371"/>
        <end position="388"/>
    </location>
</feature>
<sequence length="405" mass="44041">MINSATPLIRLLFKWLFLILAIAGLVGLLSAAFLYALNEVTLFRETHLWIILLLPFAGMFIVWWYQQYGGNAQKGNNLLLEEYYYPTGQGVPWKMAPMVIFTTLITHLFGGSAGREGTAVQYGGTIAAQFDKFIPMGKQDKRILLLCGIAAGFASLFGTPLAGAIFAMEMVQLGKVRWRGIGAILATALLSNWICVLCGGLHTHYPAIGEVPTWSFTIFAYLLLAGILFGLASILFRYTGAVCSRGFNKIKQPLLRPFVGGILIILIVHLLQTTKHLGLGIPTIMDAFQQPLPPTDFLIKIGLTALTLSAGFKGGEVTPLFFIGATLGNALAPFIPLPLALLAATGFVSVFAGCTKTPIACTVMAMELFGWQYAVFFSITCLISYIISGKNGIYTAQKVKNFKLF</sequence>
<evidence type="ECO:0000313" key="7">
    <source>
        <dbReference type="Proteomes" id="UP000239711"/>
    </source>
</evidence>
<dbReference type="PANTHER" id="PTHR43427">
    <property type="entry name" value="CHLORIDE CHANNEL PROTEIN CLC-E"/>
    <property type="match status" value="1"/>
</dbReference>
<comment type="subcellular location">
    <subcellularLocation>
        <location evidence="1">Membrane</location>
        <topology evidence="1">Multi-pass membrane protein</topology>
    </subcellularLocation>
</comment>
<dbReference type="InterPro" id="IPR014743">
    <property type="entry name" value="Cl-channel_core"/>
</dbReference>
<dbReference type="SUPFAM" id="SSF81340">
    <property type="entry name" value="Clc chloride channel"/>
    <property type="match status" value="1"/>
</dbReference>
<keyword evidence="7" id="KW-1185">Reference proteome</keyword>
<proteinExistence type="predicted"/>
<feature type="transmembrane region" description="Helical" evidence="5">
    <location>
        <begin position="143"/>
        <end position="168"/>
    </location>
</feature>
<evidence type="ECO:0000313" key="6">
    <source>
        <dbReference type="EMBL" id="PRD46289.1"/>
    </source>
</evidence>
<feature type="transmembrane region" description="Helical" evidence="5">
    <location>
        <begin position="297"/>
        <end position="315"/>
    </location>
</feature>
<dbReference type="PANTHER" id="PTHR43427:SF12">
    <property type="entry name" value="CHLORIDE TRANSPORTER"/>
    <property type="match status" value="1"/>
</dbReference>
<dbReference type="Pfam" id="PF00654">
    <property type="entry name" value="Voltage_CLC"/>
    <property type="match status" value="1"/>
</dbReference>
<gene>
    <name evidence="6" type="ORF">C5745_16000</name>
</gene>
<dbReference type="InterPro" id="IPR001807">
    <property type="entry name" value="ClC"/>
</dbReference>